<reference evidence="4" key="1">
    <citation type="journal article" date="2019" name="Int. J. Syst. Evol. Microbiol.">
        <title>The Global Catalogue of Microorganisms (GCM) 10K type strain sequencing project: providing services to taxonomists for standard genome sequencing and annotation.</title>
        <authorList>
            <consortium name="The Broad Institute Genomics Platform"/>
            <consortium name="The Broad Institute Genome Sequencing Center for Infectious Disease"/>
            <person name="Wu L."/>
            <person name="Ma J."/>
        </authorList>
    </citation>
    <scope>NUCLEOTIDE SEQUENCE [LARGE SCALE GENOMIC DNA]</scope>
    <source>
        <strain evidence="4">JCM 16601</strain>
    </source>
</reference>
<sequence>MLYVYFKIRQMKRLSLIKLKLCVLLSICSIAAGAQVKQYNLQQLLKAGRLITVPAHQTQVLEGAKQGAITTKGIIWIKGINFKNGTVDIDLRGKNEFLKSFLGIAFRGTDTTTCDILYFRPFNFKHVDTARHKWSVAYMHIPDNDYAKLRKEHPGVYENKVTPVPDMDAWFHATIVIKGDLLTVYVNHSTTPSLTVTMLSDRKDGLFGLYSDGLTNDFANLEISD</sequence>
<dbReference type="Proteomes" id="UP001500742">
    <property type="component" value="Unassembled WGS sequence"/>
</dbReference>
<feature type="chain" id="PRO_5045985859" description="3-keto-alpha-glucoside-1,2-lyase/3-keto-2-hydroxy-glucal hydratase domain-containing protein" evidence="1">
    <location>
        <begin position="35"/>
        <end position="225"/>
    </location>
</feature>
<evidence type="ECO:0000313" key="4">
    <source>
        <dbReference type="Proteomes" id="UP001500742"/>
    </source>
</evidence>
<dbReference type="Pfam" id="PF06439">
    <property type="entry name" value="3keto-disac_hyd"/>
    <property type="match status" value="1"/>
</dbReference>
<evidence type="ECO:0000256" key="1">
    <source>
        <dbReference type="SAM" id="SignalP"/>
    </source>
</evidence>
<keyword evidence="4" id="KW-1185">Reference proteome</keyword>
<name>A0ABP7P0K4_9SPHI</name>
<comment type="caution">
    <text evidence="3">The sequence shown here is derived from an EMBL/GenBank/DDBJ whole genome shotgun (WGS) entry which is preliminary data.</text>
</comment>
<evidence type="ECO:0000259" key="2">
    <source>
        <dbReference type="Pfam" id="PF06439"/>
    </source>
</evidence>
<organism evidence="3 4">
    <name type="scientific">Mucilaginibacter dorajii</name>
    <dbReference type="NCBI Taxonomy" id="692994"/>
    <lineage>
        <taxon>Bacteria</taxon>
        <taxon>Pseudomonadati</taxon>
        <taxon>Bacteroidota</taxon>
        <taxon>Sphingobacteriia</taxon>
        <taxon>Sphingobacteriales</taxon>
        <taxon>Sphingobacteriaceae</taxon>
        <taxon>Mucilaginibacter</taxon>
    </lineage>
</organism>
<keyword evidence="1" id="KW-0732">Signal</keyword>
<accession>A0ABP7P0K4</accession>
<dbReference type="EMBL" id="BAAAZC010000002">
    <property type="protein sequence ID" value="GAA3957393.1"/>
    <property type="molecule type" value="Genomic_DNA"/>
</dbReference>
<feature type="domain" description="3-keto-alpha-glucoside-1,2-lyase/3-keto-2-hydroxy-glucal hydratase" evidence="2">
    <location>
        <begin position="66"/>
        <end position="223"/>
    </location>
</feature>
<dbReference type="InterPro" id="IPR010496">
    <property type="entry name" value="AL/BT2_dom"/>
</dbReference>
<protein>
    <recommendedName>
        <fullName evidence="2">3-keto-alpha-glucoside-1,2-lyase/3-keto-2-hydroxy-glucal hydratase domain-containing protein</fullName>
    </recommendedName>
</protein>
<evidence type="ECO:0000313" key="3">
    <source>
        <dbReference type="EMBL" id="GAA3957393.1"/>
    </source>
</evidence>
<feature type="signal peptide" evidence="1">
    <location>
        <begin position="1"/>
        <end position="34"/>
    </location>
</feature>
<gene>
    <name evidence="3" type="ORF">GCM10022210_00660</name>
</gene>
<proteinExistence type="predicted"/>
<dbReference type="Gene3D" id="2.60.120.560">
    <property type="entry name" value="Exo-inulinase, domain 1"/>
    <property type="match status" value="1"/>
</dbReference>